<accession>A0A3N0AC06</accession>
<dbReference type="EMBL" id="JACHYA010000003">
    <property type="protein sequence ID" value="MBB3171373.1"/>
    <property type="molecule type" value="Genomic_DNA"/>
</dbReference>
<dbReference type="Pfam" id="PF11756">
    <property type="entry name" value="YgbA_NO"/>
    <property type="match status" value="1"/>
</dbReference>
<name>A0A3N0AC06_9ACTN</name>
<dbReference type="NCBIfam" id="NF007714">
    <property type="entry name" value="PRK10410.1-2"/>
    <property type="match status" value="1"/>
</dbReference>
<sequence length="117" mass="13387">MVNSVDSPKVAKRRLREKRTISQMVAMYCAGHHDDAQRTETAHCGEAVCPECKVIDDYALLRTERCRQMATKVSCEQCGNHCYRPEERQRICAVMRYAGPRMITKHPIAAIRHLLGK</sequence>
<organism evidence="1 4">
    <name type="scientific">Parvibacter caecicola</name>
    <dbReference type="NCBI Taxonomy" id="747645"/>
    <lineage>
        <taxon>Bacteria</taxon>
        <taxon>Bacillati</taxon>
        <taxon>Actinomycetota</taxon>
        <taxon>Coriobacteriia</taxon>
        <taxon>Coriobacteriales</taxon>
        <taxon>Coriobacteriaceae</taxon>
        <taxon>Parvibacter</taxon>
    </lineage>
</organism>
<dbReference type="RefSeq" id="WP_123185042.1">
    <property type="nucleotide sequence ID" value="NZ_CANPEU010000024.1"/>
</dbReference>
<dbReference type="AlphaFoldDB" id="A0A3N0AC06"/>
<reference evidence="2 3" key="1">
    <citation type="submission" date="2019-04" db="EMBL/GenBank/DDBJ databases">
        <title>Microbes associate with the intestines of laboratory mice.</title>
        <authorList>
            <person name="Navarre W."/>
            <person name="Wong E."/>
            <person name="Huang K.C."/>
            <person name="Tropini C."/>
            <person name="Ng K."/>
            <person name="Yu B."/>
        </authorList>
    </citation>
    <scope>NUCLEOTIDE SEQUENCE [LARGE SCALE GENOMIC DNA]</scope>
    <source>
        <strain evidence="2 3">NM48_B13</strain>
    </source>
</reference>
<evidence type="ECO:0000313" key="1">
    <source>
        <dbReference type="EMBL" id="MBB3171373.1"/>
    </source>
</evidence>
<comment type="caution">
    <text evidence="1">The sequence shown here is derived from an EMBL/GenBank/DDBJ whole genome shotgun (WGS) entry which is preliminary data.</text>
</comment>
<evidence type="ECO:0000313" key="4">
    <source>
        <dbReference type="Proteomes" id="UP000530850"/>
    </source>
</evidence>
<dbReference type="Proteomes" id="UP000309454">
    <property type="component" value="Unassembled WGS sequence"/>
</dbReference>
<dbReference type="Proteomes" id="UP000530850">
    <property type="component" value="Unassembled WGS sequence"/>
</dbReference>
<reference evidence="1 4" key="2">
    <citation type="submission" date="2020-08" db="EMBL/GenBank/DDBJ databases">
        <title>Sequencing the genomes of 1000 actinobacteria strains.</title>
        <authorList>
            <person name="Klenk H.-P."/>
        </authorList>
    </citation>
    <scope>NUCLEOTIDE SEQUENCE [LARGE SCALE GENOMIC DNA]</scope>
    <source>
        <strain evidence="1 4">DSM 22242</strain>
    </source>
</reference>
<dbReference type="EMBL" id="SSTM01000003">
    <property type="protein sequence ID" value="TJW10835.1"/>
    <property type="molecule type" value="Genomic_DNA"/>
</dbReference>
<proteinExistence type="predicted"/>
<dbReference type="GeneID" id="93356157"/>
<gene>
    <name evidence="2" type="ORF">E5982_06080</name>
    <name evidence="1" type="ORF">FHR31_001191</name>
</gene>
<dbReference type="OrthoDB" id="5344095at2"/>
<dbReference type="InterPro" id="IPR020483">
    <property type="entry name" value="Uncharacterised_YgbA"/>
</dbReference>
<evidence type="ECO:0000313" key="3">
    <source>
        <dbReference type="Proteomes" id="UP000309454"/>
    </source>
</evidence>
<evidence type="ECO:0000313" key="2">
    <source>
        <dbReference type="EMBL" id="TJW10835.1"/>
    </source>
</evidence>
<protein>
    <submittedName>
        <fullName evidence="2">Nitrous oxide-stimulated promoter family protein</fullName>
    </submittedName>
    <submittedName>
        <fullName evidence="1">Putative RNA-binding Zn-ribbon protein involved in translation (DUF1610 family)</fullName>
    </submittedName>
</protein>
<keyword evidence="3" id="KW-1185">Reference proteome</keyword>